<keyword evidence="3" id="KW-1185">Reference proteome</keyword>
<name>A0A7J7LXF1_9MAGN</name>
<gene>
    <name evidence="2" type="ORF">GIB67_025882</name>
</gene>
<dbReference type="PANTHER" id="PTHR38542:SF2">
    <property type="entry name" value="REPLICATION FACTOR A C-TERMINAL DOMAIN-CONTAINING PROTEIN"/>
    <property type="match status" value="1"/>
</dbReference>
<sequence length="432" mass="49129">MSLIGWYGPLIHLSQASSHMGHYVQLLVFVHRTRPIQKFKSVIKGALLKTDIQVGDDTLFYFSVSIWQKEMGSMVVAGDVVLLQNVKIVTFGDVVEAGTVQYSSLKVLVHPYELLMSKDVDGLLACSRTGETTKKKLKRVVEWVQRSGATLHSVQLQTSEKRQILKNWKVHEERKTQDCISILEVSCLTSSGKAAFYGSVGEMFLHSIWETKGELDKERMFITRRLYMIGDTKIAEDLICTGCKLCDCSLELKHGSLLEEMAIPLYCSKNSNRLHTVCLIYRPFLLYVWDQSECIPLLVTNKVAELLFGNITAEKVYLCYKGENEDQGQTAKDVQSDQRANAHTTATRGEEVVGSRSSNEEMNLDTASSKQVEMKKRPNFYKIWLILLKMMLKQEKNSPLRFEVNVNTDLNPENGRFELISLTMPYFLPNQD</sequence>
<evidence type="ECO:0000313" key="2">
    <source>
        <dbReference type="EMBL" id="KAF6147323.1"/>
    </source>
</evidence>
<dbReference type="EMBL" id="JACGCM010001924">
    <property type="protein sequence ID" value="KAF6147323.1"/>
    <property type="molecule type" value="Genomic_DNA"/>
</dbReference>
<feature type="region of interest" description="Disordered" evidence="1">
    <location>
        <begin position="329"/>
        <end position="370"/>
    </location>
</feature>
<organism evidence="2 3">
    <name type="scientific">Kingdonia uniflora</name>
    <dbReference type="NCBI Taxonomy" id="39325"/>
    <lineage>
        <taxon>Eukaryota</taxon>
        <taxon>Viridiplantae</taxon>
        <taxon>Streptophyta</taxon>
        <taxon>Embryophyta</taxon>
        <taxon>Tracheophyta</taxon>
        <taxon>Spermatophyta</taxon>
        <taxon>Magnoliopsida</taxon>
        <taxon>Ranunculales</taxon>
        <taxon>Circaeasteraceae</taxon>
        <taxon>Kingdonia</taxon>
    </lineage>
</organism>
<evidence type="ECO:0000256" key="1">
    <source>
        <dbReference type="SAM" id="MobiDB-lite"/>
    </source>
</evidence>
<feature type="compositionally biased region" description="Polar residues" evidence="1">
    <location>
        <begin position="329"/>
        <end position="347"/>
    </location>
</feature>
<dbReference type="Proteomes" id="UP000541444">
    <property type="component" value="Unassembled WGS sequence"/>
</dbReference>
<dbReference type="PANTHER" id="PTHR38542">
    <property type="entry name" value="OS04G0450500 PROTEIN"/>
    <property type="match status" value="1"/>
</dbReference>
<proteinExistence type="predicted"/>
<feature type="compositionally biased region" description="Polar residues" evidence="1">
    <location>
        <begin position="355"/>
        <end position="370"/>
    </location>
</feature>
<comment type="caution">
    <text evidence="2">The sequence shown here is derived from an EMBL/GenBank/DDBJ whole genome shotgun (WGS) entry which is preliminary data.</text>
</comment>
<evidence type="ECO:0000313" key="3">
    <source>
        <dbReference type="Proteomes" id="UP000541444"/>
    </source>
</evidence>
<dbReference type="OrthoDB" id="2446218at2759"/>
<accession>A0A7J7LXF1</accession>
<protein>
    <submittedName>
        <fullName evidence="2">Uncharacterized protein</fullName>
    </submittedName>
</protein>
<dbReference type="AlphaFoldDB" id="A0A7J7LXF1"/>
<reference evidence="2 3" key="1">
    <citation type="journal article" date="2020" name="IScience">
        <title>Genome Sequencing of the Endangered Kingdonia uniflora (Circaeasteraceae, Ranunculales) Reveals Potential Mechanisms of Evolutionary Specialization.</title>
        <authorList>
            <person name="Sun Y."/>
            <person name="Deng T."/>
            <person name="Zhang A."/>
            <person name="Moore M.J."/>
            <person name="Landis J.B."/>
            <person name="Lin N."/>
            <person name="Zhang H."/>
            <person name="Zhang X."/>
            <person name="Huang J."/>
            <person name="Zhang X."/>
            <person name="Sun H."/>
            <person name="Wang H."/>
        </authorList>
    </citation>
    <scope>NUCLEOTIDE SEQUENCE [LARGE SCALE GENOMIC DNA]</scope>
    <source>
        <strain evidence="2">TB1705</strain>
        <tissue evidence="2">Leaf</tissue>
    </source>
</reference>